<keyword evidence="2" id="KW-0479">Metal-binding</keyword>
<evidence type="ECO:0000259" key="3">
    <source>
        <dbReference type="Pfam" id="PF13359"/>
    </source>
</evidence>
<evidence type="ECO:0000256" key="1">
    <source>
        <dbReference type="ARBA" id="ARBA00001968"/>
    </source>
</evidence>
<dbReference type="Proteomes" id="UP000005238">
    <property type="component" value="Unassembled WGS sequence"/>
</dbReference>
<keyword evidence="5" id="KW-1185">Reference proteome</keyword>
<dbReference type="eggNOG" id="ENOG502QQR9">
    <property type="taxonomic scope" value="Eukaryota"/>
</dbReference>
<proteinExistence type="predicted"/>
<dbReference type="EnsemblProtists" id="Phyra72949">
    <property type="protein sequence ID" value="Phyra72949"/>
    <property type="gene ID" value="Phyra72949"/>
</dbReference>
<dbReference type="OMA" id="AMRERHY"/>
<name>H3GC52_PHYRM</name>
<dbReference type="InterPro" id="IPR027806">
    <property type="entry name" value="HARBI1_dom"/>
</dbReference>
<evidence type="ECO:0000256" key="2">
    <source>
        <dbReference type="ARBA" id="ARBA00022723"/>
    </source>
</evidence>
<sequence>MDDNEDTDLLLWLLQGFMNYENDLSKVRREVHSLLLDEAWRIAMRSRHYLTADCLDTPCDSAWMSLYLYGSDKNFLNVTSLTRAAFHQLLARFAGFYAIRPARSRGRPPKLRYLHQVLGLLLCFYTGSTENGTLCMIFGAPPNTLSRTLKKTEEAIALALHGYAPARIAFPSPSAQRKLARLVEAREPLLQHNFGFIDGKNLRVMQPSSADLQNAMYNGWLHSVFVTGAICFAADGCIIWCKHNCPGSWNDSDTSLGFRMKMLDPAICPDARMNVVSDSAFPCSTAMTGCSGATYSVHLLP</sequence>
<comment type="cofactor">
    <cofactor evidence="1">
        <name>a divalent metal cation</name>
        <dbReference type="ChEBI" id="CHEBI:60240"/>
    </cofactor>
</comment>
<dbReference type="InParanoid" id="H3GC52"/>
<reference evidence="4" key="2">
    <citation type="submission" date="2015-06" db="UniProtKB">
        <authorList>
            <consortium name="EnsemblProtists"/>
        </authorList>
    </citation>
    <scope>IDENTIFICATION</scope>
    <source>
        <strain evidence="4">Pr102</strain>
    </source>
</reference>
<dbReference type="PANTHER" id="PTHR48471:SF1">
    <property type="entry name" value="DDE TNP4 DOMAIN-CONTAINING PROTEIN"/>
    <property type="match status" value="1"/>
</dbReference>
<reference evidence="5" key="1">
    <citation type="journal article" date="2006" name="Science">
        <title>Phytophthora genome sequences uncover evolutionary origins and mechanisms of pathogenesis.</title>
        <authorList>
            <person name="Tyler B.M."/>
            <person name="Tripathy S."/>
            <person name="Zhang X."/>
            <person name="Dehal P."/>
            <person name="Jiang R.H."/>
            <person name="Aerts A."/>
            <person name="Arredondo F.D."/>
            <person name="Baxter L."/>
            <person name="Bensasson D."/>
            <person name="Beynon J.L."/>
            <person name="Chapman J."/>
            <person name="Damasceno C.M."/>
            <person name="Dorrance A.E."/>
            <person name="Dou D."/>
            <person name="Dickerman A.W."/>
            <person name="Dubchak I.L."/>
            <person name="Garbelotto M."/>
            <person name="Gijzen M."/>
            <person name="Gordon S.G."/>
            <person name="Govers F."/>
            <person name="Grunwald N.J."/>
            <person name="Huang W."/>
            <person name="Ivors K.L."/>
            <person name="Jones R.W."/>
            <person name="Kamoun S."/>
            <person name="Krampis K."/>
            <person name="Lamour K.H."/>
            <person name="Lee M.K."/>
            <person name="McDonald W.H."/>
            <person name="Medina M."/>
            <person name="Meijer H.J."/>
            <person name="Nordberg E.K."/>
            <person name="Maclean D.J."/>
            <person name="Ospina-Giraldo M.D."/>
            <person name="Morris P.F."/>
            <person name="Phuntumart V."/>
            <person name="Putnam N.H."/>
            <person name="Rash S."/>
            <person name="Rose J.K."/>
            <person name="Sakihama Y."/>
            <person name="Salamov A.A."/>
            <person name="Savidor A."/>
            <person name="Scheuring C.F."/>
            <person name="Smith B.M."/>
            <person name="Sobral B.W."/>
            <person name="Terry A."/>
            <person name="Torto-Alalibo T.A."/>
            <person name="Win J."/>
            <person name="Xu Z."/>
            <person name="Zhang H."/>
            <person name="Grigoriev I.V."/>
            <person name="Rokhsar D.S."/>
            <person name="Boore J.L."/>
        </authorList>
    </citation>
    <scope>NUCLEOTIDE SEQUENCE [LARGE SCALE GENOMIC DNA]</scope>
    <source>
        <strain evidence="5">Pr102</strain>
    </source>
</reference>
<evidence type="ECO:0000313" key="4">
    <source>
        <dbReference type="EnsemblProtists" id="Phyra72949"/>
    </source>
</evidence>
<dbReference type="EMBL" id="DS565999">
    <property type="status" value="NOT_ANNOTATED_CDS"/>
    <property type="molecule type" value="Genomic_DNA"/>
</dbReference>
<protein>
    <recommendedName>
        <fullName evidence="3">DDE Tnp4 domain-containing protein</fullName>
    </recommendedName>
</protein>
<dbReference type="HOGENOM" id="CLU_048932_0_1_1"/>
<dbReference type="PANTHER" id="PTHR48471">
    <property type="entry name" value="DDE TNP4 DOMAIN-CONTAINING PROTEIN"/>
    <property type="match status" value="1"/>
</dbReference>
<dbReference type="GO" id="GO:0046872">
    <property type="term" value="F:metal ion binding"/>
    <property type="evidence" value="ECO:0007669"/>
    <property type="project" value="UniProtKB-KW"/>
</dbReference>
<accession>H3GC52</accession>
<dbReference type="AlphaFoldDB" id="H3GC52"/>
<organism evidence="4 5">
    <name type="scientific">Phytophthora ramorum</name>
    <name type="common">Sudden oak death agent</name>
    <dbReference type="NCBI Taxonomy" id="164328"/>
    <lineage>
        <taxon>Eukaryota</taxon>
        <taxon>Sar</taxon>
        <taxon>Stramenopiles</taxon>
        <taxon>Oomycota</taxon>
        <taxon>Peronosporomycetes</taxon>
        <taxon>Peronosporales</taxon>
        <taxon>Peronosporaceae</taxon>
        <taxon>Phytophthora</taxon>
    </lineage>
</organism>
<evidence type="ECO:0000313" key="5">
    <source>
        <dbReference type="Proteomes" id="UP000005238"/>
    </source>
</evidence>
<dbReference type="Pfam" id="PF13359">
    <property type="entry name" value="DDE_Tnp_4"/>
    <property type="match status" value="1"/>
</dbReference>
<feature type="domain" description="DDE Tnp4" evidence="3">
    <location>
        <begin position="197"/>
        <end position="286"/>
    </location>
</feature>